<dbReference type="AlphaFoldDB" id="A0A7C5UVL9"/>
<organism evidence="3">
    <name type="scientific">candidate division CPR3 bacterium</name>
    <dbReference type="NCBI Taxonomy" id="2268181"/>
    <lineage>
        <taxon>Bacteria</taxon>
        <taxon>Bacteria division CPR3</taxon>
    </lineage>
</organism>
<gene>
    <name evidence="3" type="ORF">ENL96_01610</name>
</gene>
<evidence type="ECO:0000313" key="3">
    <source>
        <dbReference type="EMBL" id="HHR92187.1"/>
    </source>
</evidence>
<feature type="coiled-coil region" evidence="1">
    <location>
        <begin position="232"/>
        <end position="259"/>
    </location>
</feature>
<dbReference type="EMBL" id="DRVY01000049">
    <property type="protein sequence ID" value="HHR92187.1"/>
    <property type="molecule type" value="Genomic_DNA"/>
</dbReference>
<name>A0A7C5UVL9_UNCC3</name>
<proteinExistence type="predicted"/>
<accession>A0A7C5UVL9</accession>
<evidence type="ECO:0000256" key="1">
    <source>
        <dbReference type="SAM" id="Coils"/>
    </source>
</evidence>
<comment type="caution">
    <text evidence="3">The sequence shown here is derived from an EMBL/GenBank/DDBJ whole genome shotgun (WGS) entry which is preliminary data.</text>
</comment>
<feature type="region of interest" description="Disordered" evidence="2">
    <location>
        <begin position="71"/>
        <end position="107"/>
    </location>
</feature>
<feature type="compositionally biased region" description="Gly residues" evidence="2">
    <location>
        <begin position="81"/>
        <end position="102"/>
    </location>
</feature>
<keyword evidence="1" id="KW-0175">Coiled coil</keyword>
<reference evidence="3" key="1">
    <citation type="journal article" date="2020" name="mSystems">
        <title>Genome- and Community-Level Interaction Insights into Carbon Utilization and Element Cycling Functions of Hydrothermarchaeota in Hydrothermal Sediment.</title>
        <authorList>
            <person name="Zhou Z."/>
            <person name="Liu Y."/>
            <person name="Xu W."/>
            <person name="Pan J."/>
            <person name="Luo Z.H."/>
            <person name="Li M."/>
        </authorList>
    </citation>
    <scope>NUCLEOTIDE SEQUENCE [LARGE SCALE GENOMIC DNA]</scope>
    <source>
        <strain evidence="3">SpSt-1042</strain>
    </source>
</reference>
<evidence type="ECO:0000256" key="2">
    <source>
        <dbReference type="SAM" id="MobiDB-lite"/>
    </source>
</evidence>
<protein>
    <submittedName>
        <fullName evidence="3">Uncharacterized protein</fullName>
    </submittedName>
</protein>
<sequence>MAHAGSWSIGGFQLPDFGITEKIGDLFGQGRNEQGGSQLRQGTVFNVGNVPIYQGYTPAQQQTFSTGIGTKAYVQPTNTGGNTGGSGGGGNPSPSGDTGGGQPQEDPMARIKAEVESIFSPLMNYYNQAESAVTEEYNRYKPELEQQYATSLSDITNQKTQGERELAQQEEAAGRRREDALSAARRLYDELRRGGRQRFGGASSAGQAFTELTAQEQQRQSGNVWQAYQTAVDNLNKYKANLLDNFAQAQKELELAKTSALNQAYSDYQNRLNQIRSMRAQTESSKASLALEALQNLRNQAYQINLQSLNLAQTLAANKQMAVSYVDNYAQKVMNSLMGGQTTYQNLVAGTTTNPTTNLSIGGRQATTTPGMIGSIRYTRPEEYLQQLGYYG</sequence>